<dbReference type="Proteomes" id="UP000029867">
    <property type="component" value="Unassembled WGS sequence"/>
</dbReference>
<accession>A0A099NJ65</accession>
<evidence type="ECO:0000313" key="3">
    <source>
        <dbReference type="EMBL" id="ONH70719.1"/>
    </source>
</evidence>
<dbReference type="EMBL" id="JQFK01002042">
    <property type="protein sequence ID" value="KGK32620.1"/>
    <property type="molecule type" value="Genomic_DNA"/>
</dbReference>
<dbReference type="EMBL" id="MQVM01000216">
    <property type="protein sequence ID" value="ONH69278.1"/>
    <property type="molecule type" value="Genomic_DNA"/>
</dbReference>
<reference evidence="5" key="3">
    <citation type="journal article" date="2017" name="Genome Announc.">
        <title>Genome sequences of Cyberlindnera fabianii 65, Pichia kudriavzevii 129, and Saccharomyces cerevisiae 131 isolated from fermented masau fruits in Zimbabwe.</title>
        <authorList>
            <person name="van Rijswijck I.M.H."/>
            <person name="Derks M.F.L."/>
            <person name="Abee T."/>
            <person name="de Ridder D."/>
            <person name="Smid E.J."/>
        </authorList>
    </citation>
    <scope>NUCLEOTIDE SEQUENCE [LARGE SCALE GENOMIC DNA]</scope>
    <source>
        <strain evidence="5">129</strain>
    </source>
</reference>
<reference evidence="1" key="2">
    <citation type="submission" date="2014-08" db="EMBL/GenBank/DDBJ databases">
        <title>Exploiting Issatchenkia orientalis SD108 for Succinic Acid Production.</title>
        <authorList>
            <person name="Xiao H."/>
            <person name="Shao Z."/>
            <person name="Jiang Y."/>
            <person name="Dole S."/>
            <person name="Zhao H."/>
        </authorList>
    </citation>
    <scope>NUCLEOTIDE SEQUENCE [LARGE SCALE GENOMIC DNA]</scope>
    <source>
        <strain evidence="1">SD108</strain>
    </source>
</reference>
<reference evidence="4" key="1">
    <citation type="journal article" date="2014" name="Microb. Cell Fact.">
        <title>Exploiting Issatchenkia orientalis SD108 for succinic acid production.</title>
        <authorList>
            <person name="Xiao H."/>
            <person name="Shao Z."/>
            <person name="Jiang Y."/>
            <person name="Dole S."/>
            <person name="Zhao H."/>
        </authorList>
    </citation>
    <scope>NUCLEOTIDE SEQUENCE [LARGE SCALE GENOMIC DNA]</scope>
    <source>
        <strain evidence="4">SD108</strain>
    </source>
</reference>
<evidence type="ECO:0000313" key="4">
    <source>
        <dbReference type="Proteomes" id="UP000029867"/>
    </source>
</evidence>
<sequence length="37" mass="4256">MCNELSTIRLRYLAFHGGPSDLNLCFKWTLTTIPTKN</sequence>
<evidence type="ECO:0000313" key="2">
    <source>
        <dbReference type="EMBL" id="ONH69278.1"/>
    </source>
</evidence>
<name>A0A099NJ65_PICKU</name>
<organism evidence="1 4">
    <name type="scientific">Pichia kudriavzevii</name>
    <name type="common">Yeast</name>
    <name type="synonym">Issatchenkia orientalis</name>
    <dbReference type="NCBI Taxonomy" id="4909"/>
    <lineage>
        <taxon>Eukaryota</taxon>
        <taxon>Fungi</taxon>
        <taxon>Dikarya</taxon>
        <taxon>Ascomycota</taxon>
        <taxon>Saccharomycotina</taxon>
        <taxon>Pichiomycetes</taxon>
        <taxon>Pichiales</taxon>
        <taxon>Pichiaceae</taxon>
        <taxon>Pichia</taxon>
    </lineage>
</organism>
<dbReference type="HOGENOM" id="CLU_3351242_0_0_1"/>
<evidence type="ECO:0000313" key="1">
    <source>
        <dbReference type="EMBL" id="KGK32620.1"/>
    </source>
</evidence>
<evidence type="ECO:0000313" key="5">
    <source>
        <dbReference type="Proteomes" id="UP000189274"/>
    </source>
</evidence>
<gene>
    <name evidence="3" type="ORF">BOH78_5019</name>
    <name evidence="2" type="ORF">BOH78_5425</name>
    <name evidence="1" type="ORF">JL09_g6773</name>
</gene>
<protein>
    <submittedName>
        <fullName evidence="1">Uncharacterized protein</fullName>
    </submittedName>
</protein>
<reference evidence="2" key="4">
    <citation type="submission" date="2017-01" db="EMBL/GenBank/DDBJ databases">
        <authorList>
            <person name="Mah S.A."/>
            <person name="Swanson W.J."/>
            <person name="Moy G.W."/>
            <person name="Vacquier V.D."/>
        </authorList>
    </citation>
    <scope>NUCLEOTIDE SEQUENCE [LARGE SCALE GENOMIC DNA]</scope>
    <source>
        <strain evidence="2">129</strain>
    </source>
</reference>
<proteinExistence type="predicted"/>
<comment type="caution">
    <text evidence="1">The sequence shown here is derived from an EMBL/GenBank/DDBJ whole genome shotgun (WGS) entry which is preliminary data.</text>
</comment>
<dbReference type="Proteomes" id="UP000189274">
    <property type="component" value="Unassembled WGS sequence"/>
</dbReference>
<dbReference type="AlphaFoldDB" id="A0A099NJ65"/>
<dbReference type="EMBL" id="MQVM01000061">
    <property type="protein sequence ID" value="ONH70719.1"/>
    <property type="molecule type" value="Genomic_DNA"/>
</dbReference>